<sequence length="414" mass="45488">MAGQQDRLSNFDAEMTRFEIEIATAASSVPKSLSSMAPVNMYVNPTQTNNLGMPHFGQMLGSHAPTFASFATTNLPPLPPPPNFAAFNQSVHLPPPLPMPVDTTNSQMSNSIRQPVNPSFSSPGLNSSPRGNLFVPHQLRQRVPQQTSAFSIKSSSLPVSVSQIQPKAQSPPRTISSTASPPKTSVSSTPMSTFAAQPLIYSKKSLLVEKPVTPSKLPDPIVYRTSAAAPVNPLEVQKKLEQLVTPKIPKSSATSSSSKSMTTSQASESIDDMDTESGTGKKKGKKGTKKSRYVRMAAGQTWEDESLADWDTDDFRLFCGDLGNEVNDDVLARAFSKYPTFQKAKVIRDKRTGKTRGYGFVSFKDSHDFIKAMREMNGKYVGNRPIKLRKSQWKDRNLDIVKKKVKEKFKMGLR</sequence>
<feature type="region of interest" description="Disordered" evidence="6">
    <location>
        <begin position="95"/>
        <end position="133"/>
    </location>
</feature>
<evidence type="ECO:0000313" key="12">
    <source>
        <dbReference type="Proteomes" id="UP000663829"/>
    </source>
</evidence>
<feature type="domain" description="RRM" evidence="7">
    <location>
        <begin position="315"/>
        <end position="393"/>
    </location>
</feature>
<protein>
    <recommendedName>
        <fullName evidence="2">RNA-binding protein 42</fullName>
    </recommendedName>
    <alternativeName>
        <fullName evidence="4">RNA-binding motif protein 42</fullName>
    </alternativeName>
</protein>
<dbReference type="EMBL" id="CAJOBC010006434">
    <property type="protein sequence ID" value="CAF3898913.1"/>
    <property type="molecule type" value="Genomic_DNA"/>
</dbReference>
<feature type="compositionally biased region" description="Polar residues" evidence="6">
    <location>
        <begin position="102"/>
        <end position="130"/>
    </location>
</feature>
<evidence type="ECO:0000256" key="2">
    <source>
        <dbReference type="ARBA" id="ARBA00015192"/>
    </source>
</evidence>
<dbReference type="OrthoDB" id="1749473at2759"/>
<dbReference type="SMART" id="SM00361">
    <property type="entry name" value="RRM_1"/>
    <property type="match status" value="1"/>
</dbReference>
<organism evidence="9 12">
    <name type="scientific">Didymodactylos carnosus</name>
    <dbReference type="NCBI Taxonomy" id="1234261"/>
    <lineage>
        <taxon>Eukaryota</taxon>
        <taxon>Metazoa</taxon>
        <taxon>Spiralia</taxon>
        <taxon>Gnathifera</taxon>
        <taxon>Rotifera</taxon>
        <taxon>Eurotatoria</taxon>
        <taxon>Bdelloidea</taxon>
        <taxon>Philodinida</taxon>
        <taxon>Philodinidae</taxon>
        <taxon>Didymodactylos</taxon>
    </lineage>
</organism>
<comment type="caution">
    <text evidence="9">The sequence shown here is derived from an EMBL/GenBank/DDBJ whole genome shotgun (WGS) entry which is preliminary data.</text>
</comment>
<dbReference type="Proteomes" id="UP000663829">
    <property type="component" value="Unassembled WGS sequence"/>
</dbReference>
<evidence type="ECO:0000256" key="4">
    <source>
        <dbReference type="ARBA" id="ARBA00030574"/>
    </source>
</evidence>
<reference evidence="9" key="1">
    <citation type="submission" date="2021-02" db="EMBL/GenBank/DDBJ databases">
        <authorList>
            <person name="Nowell W R."/>
        </authorList>
    </citation>
    <scope>NUCLEOTIDE SEQUENCE</scope>
</reference>
<evidence type="ECO:0000256" key="1">
    <source>
        <dbReference type="ARBA" id="ARBA00007408"/>
    </source>
</evidence>
<dbReference type="InterPro" id="IPR035979">
    <property type="entry name" value="RBD_domain_sf"/>
</dbReference>
<dbReference type="Gene3D" id="3.30.70.330">
    <property type="match status" value="1"/>
</dbReference>
<dbReference type="EMBL" id="CAJOBA010000193">
    <property type="protein sequence ID" value="CAF3512734.1"/>
    <property type="molecule type" value="Genomic_DNA"/>
</dbReference>
<dbReference type="PANTHER" id="PTHR47640">
    <property type="entry name" value="TRNA SELENOCYSTEINE 1-ASSOCIATED PROTEIN 1-RELATED-RELATED"/>
    <property type="match status" value="1"/>
</dbReference>
<comment type="similarity">
    <text evidence="1">Belongs to the RRM RBM42 family.</text>
</comment>
<evidence type="ECO:0000256" key="3">
    <source>
        <dbReference type="ARBA" id="ARBA00022884"/>
    </source>
</evidence>
<evidence type="ECO:0000256" key="5">
    <source>
        <dbReference type="PROSITE-ProRule" id="PRU00176"/>
    </source>
</evidence>
<dbReference type="GO" id="GO:0003729">
    <property type="term" value="F:mRNA binding"/>
    <property type="evidence" value="ECO:0007669"/>
    <property type="project" value="InterPro"/>
</dbReference>
<evidence type="ECO:0000313" key="10">
    <source>
        <dbReference type="EMBL" id="CAF3512734.1"/>
    </source>
</evidence>
<feature type="region of interest" description="Disordered" evidence="6">
    <location>
        <begin position="242"/>
        <end position="291"/>
    </location>
</feature>
<accession>A0A814RKP2</accession>
<dbReference type="PANTHER" id="PTHR47640:SF11">
    <property type="entry name" value="RNA-BINDING PROTEIN 42"/>
    <property type="match status" value="1"/>
</dbReference>
<dbReference type="EMBL" id="CAJNOQ010006435">
    <property type="protein sequence ID" value="CAF1135228.1"/>
    <property type="molecule type" value="Genomic_DNA"/>
</dbReference>
<feature type="compositionally biased region" description="Polar residues" evidence="6">
    <location>
        <begin position="167"/>
        <end position="190"/>
    </location>
</feature>
<dbReference type="InterPro" id="IPR003954">
    <property type="entry name" value="RRM_euk-type"/>
</dbReference>
<dbReference type="Proteomes" id="UP000677228">
    <property type="component" value="Unassembled WGS sequence"/>
</dbReference>
<dbReference type="PROSITE" id="PS50102">
    <property type="entry name" value="RRM"/>
    <property type="match status" value="1"/>
</dbReference>
<dbReference type="InterPro" id="IPR050825">
    <property type="entry name" value="RBM42_RBP45_47-like"/>
</dbReference>
<evidence type="ECO:0000259" key="7">
    <source>
        <dbReference type="PROSITE" id="PS50102"/>
    </source>
</evidence>
<dbReference type="Proteomes" id="UP000681722">
    <property type="component" value="Unassembled WGS sequence"/>
</dbReference>
<gene>
    <name evidence="9" type="ORF">GPM918_LOCUS20402</name>
    <name evidence="8" type="ORF">OVA965_LOCUS1143</name>
    <name evidence="11" type="ORF">SRO942_LOCUS20398</name>
    <name evidence="10" type="ORF">TMI583_LOCUS1144</name>
</gene>
<dbReference type="SMART" id="SM00360">
    <property type="entry name" value="RRM"/>
    <property type="match status" value="1"/>
</dbReference>
<dbReference type="SUPFAM" id="SSF54928">
    <property type="entry name" value="RNA-binding domain, RBD"/>
    <property type="match status" value="1"/>
</dbReference>
<feature type="compositionally biased region" description="Basic residues" evidence="6">
    <location>
        <begin position="280"/>
        <end position="291"/>
    </location>
</feature>
<dbReference type="EMBL" id="CAJNOK010000193">
    <property type="protein sequence ID" value="CAF0736013.1"/>
    <property type="molecule type" value="Genomic_DNA"/>
</dbReference>
<keyword evidence="3 5" id="KW-0694">RNA-binding</keyword>
<dbReference type="Pfam" id="PF00076">
    <property type="entry name" value="RRM_1"/>
    <property type="match status" value="1"/>
</dbReference>
<dbReference type="Proteomes" id="UP000682733">
    <property type="component" value="Unassembled WGS sequence"/>
</dbReference>
<dbReference type="InterPro" id="IPR012677">
    <property type="entry name" value="Nucleotide-bd_a/b_plait_sf"/>
</dbReference>
<feature type="region of interest" description="Disordered" evidence="6">
    <location>
        <begin position="161"/>
        <end position="190"/>
    </location>
</feature>
<evidence type="ECO:0000313" key="8">
    <source>
        <dbReference type="EMBL" id="CAF0736013.1"/>
    </source>
</evidence>
<evidence type="ECO:0000256" key="6">
    <source>
        <dbReference type="SAM" id="MobiDB-lite"/>
    </source>
</evidence>
<dbReference type="InterPro" id="IPR034215">
    <property type="entry name" value="RBM42_RRM"/>
</dbReference>
<evidence type="ECO:0000313" key="11">
    <source>
        <dbReference type="EMBL" id="CAF3898913.1"/>
    </source>
</evidence>
<feature type="compositionally biased region" description="Low complexity" evidence="6">
    <location>
        <begin position="251"/>
        <end position="268"/>
    </location>
</feature>
<name>A0A814RKP2_9BILA</name>
<dbReference type="InterPro" id="IPR000504">
    <property type="entry name" value="RRM_dom"/>
</dbReference>
<evidence type="ECO:0000313" key="9">
    <source>
        <dbReference type="EMBL" id="CAF1135228.1"/>
    </source>
</evidence>
<proteinExistence type="inferred from homology"/>
<dbReference type="AlphaFoldDB" id="A0A814RKP2"/>
<dbReference type="CDD" id="cd12383">
    <property type="entry name" value="RRM_RBM42"/>
    <property type="match status" value="1"/>
</dbReference>
<keyword evidence="12" id="KW-1185">Reference proteome</keyword>